<evidence type="ECO:0000256" key="2">
    <source>
        <dbReference type="ARBA" id="ARBA00004760"/>
    </source>
</evidence>
<keyword evidence="8" id="KW-0472">Membrane</keyword>
<evidence type="ECO:0000256" key="6">
    <source>
        <dbReference type="ARBA" id="ARBA00022692"/>
    </source>
</evidence>
<evidence type="ECO:0000256" key="3">
    <source>
        <dbReference type="ARBA" id="ARBA00004991"/>
    </source>
</evidence>
<comment type="subcellular location">
    <subcellularLocation>
        <location evidence="1">Membrane</location>
        <topology evidence="1">Multi-pass membrane protein</topology>
    </subcellularLocation>
</comment>
<evidence type="ECO:0008006" key="10">
    <source>
        <dbReference type="Google" id="ProtNLM"/>
    </source>
</evidence>
<comment type="pathway">
    <text evidence="2">Lipid metabolism; sphingolipid metabolism.</text>
</comment>
<sequence length="220" mass="24873">DFDIILANDRSTDRSLEIMQNFRKKLGDRVKVIDNQEEQQTLNPKQYILDKAISQTEGGIIIFTDADCLLPAGWVEYYLSYFRNPEIGVVFGQISMTDRGTFLERYQAFDQPLIHQYSCGCAGLGLPTGCFGNNLAARRQAIDEVGGFAGLGYTVTEDAALVSAVGKKWQVRVSSITSTMIETKAKENWLDFIHQHVRWNIGGFYSKDFSTRIGYRYIVL</sequence>
<dbReference type="InterPro" id="IPR025993">
    <property type="entry name" value="Ceramide_glucosylTrfase"/>
</dbReference>
<dbReference type="Gene3D" id="3.90.550.10">
    <property type="entry name" value="Spore Coat Polysaccharide Biosynthesis Protein SpsA, Chain A"/>
    <property type="match status" value="1"/>
</dbReference>
<dbReference type="AlphaFoldDB" id="X1AAK4"/>
<evidence type="ECO:0000313" key="9">
    <source>
        <dbReference type="EMBL" id="GAG79480.1"/>
    </source>
</evidence>
<dbReference type="PANTHER" id="PTHR43630:SF1">
    <property type="entry name" value="POLY-BETA-1,6-N-ACETYL-D-GLUCOSAMINE SYNTHASE"/>
    <property type="match status" value="1"/>
</dbReference>
<gene>
    <name evidence="9" type="ORF">S01H4_27772</name>
</gene>
<reference evidence="9" key="1">
    <citation type="journal article" date="2014" name="Front. Microbiol.">
        <title>High frequency of phylogenetically diverse reductive dehalogenase-homologous genes in deep subseafloor sedimentary metagenomes.</title>
        <authorList>
            <person name="Kawai M."/>
            <person name="Futagami T."/>
            <person name="Toyoda A."/>
            <person name="Takaki Y."/>
            <person name="Nishi S."/>
            <person name="Hori S."/>
            <person name="Arai W."/>
            <person name="Tsubouchi T."/>
            <person name="Morono Y."/>
            <person name="Uchiyama I."/>
            <person name="Ito T."/>
            <person name="Fujiyama A."/>
            <person name="Inagaki F."/>
            <person name="Takami H."/>
        </authorList>
    </citation>
    <scope>NUCLEOTIDE SEQUENCE</scope>
    <source>
        <strain evidence="9">Expedition CK06-06</strain>
    </source>
</reference>
<dbReference type="Pfam" id="PF13506">
    <property type="entry name" value="Glyco_transf_21"/>
    <property type="match status" value="1"/>
</dbReference>
<keyword evidence="4" id="KW-0328">Glycosyltransferase</keyword>
<evidence type="ECO:0000256" key="7">
    <source>
        <dbReference type="ARBA" id="ARBA00022989"/>
    </source>
</evidence>
<dbReference type="EMBL" id="BART01013646">
    <property type="protein sequence ID" value="GAG79480.1"/>
    <property type="molecule type" value="Genomic_DNA"/>
</dbReference>
<keyword evidence="6" id="KW-0812">Transmembrane</keyword>
<feature type="non-terminal residue" evidence="9">
    <location>
        <position position="1"/>
    </location>
</feature>
<evidence type="ECO:0000256" key="8">
    <source>
        <dbReference type="ARBA" id="ARBA00023136"/>
    </source>
</evidence>
<keyword evidence="5" id="KW-0808">Transferase</keyword>
<proteinExistence type="predicted"/>
<evidence type="ECO:0000256" key="1">
    <source>
        <dbReference type="ARBA" id="ARBA00004141"/>
    </source>
</evidence>
<dbReference type="GO" id="GO:0016757">
    <property type="term" value="F:glycosyltransferase activity"/>
    <property type="evidence" value="ECO:0007669"/>
    <property type="project" value="UniProtKB-KW"/>
</dbReference>
<dbReference type="GO" id="GO:0016020">
    <property type="term" value="C:membrane"/>
    <property type="evidence" value="ECO:0007669"/>
    <property type="project" value="UniProtKB-SubCell"/>
</dbReference>
<comment type="pathway">
    <text evidence="3">Sphingolipid metabolism.</text>
</comment>
<evidence type="ECO:0000256" key="5">
    <source>
        <dbReference type="ARBA" id="ARBA00022679"/>
    </source>
</evidence>
<feature type="non-terminal residue" evidence="9">
    <location>
        <position position="220"/>
    </location>
</feature>
<dbReference type="SUPFAM" id="SSF53448">
    <property type="entry name" value="Nucleotide-diphospho-sugar transferases"/>
    <property type="match status" value="1"/>
</dbReference>
<accession>X1AAK4</accession>
<protein>
    <recommendedName>
        <fullName evidence="10">Glycosyltransferase 2-like domain-containing protein</fullName>
    </recommendedName>
</protein>
<keyword evidence="7" id="KW-1133">Transmembrane helix</keyword>
<organism evidence="9">
    <name type="scientific">marine sediment metagenome</name>
    <dbReference type="NCBI Taxonomy" id="412755"/>
    <lineage>
        <taxon>unclassified sequences</taxon>
        <taxon>metagenomes</taxon>
        <taxon>ecological metagenomes</taxon>
    </lineage>
</organism>
<name>X1AAK4_9ZZZZ</name>
<evidence type="ECO:0000256" key="4">
    <source>
        <dbReference type="ARBA" id="ARBA00022676"/>
    </source>
</evidence>
<dbReference type="InterPro" id="IPR029044">
    <property type="entry name" value="Nucleotide-diphossugar_trans"/>
</dbReference>
<dbReference type="PANTHER" id="PTHR43630">
    <property type="entry name" value="POLY-BETA-1,6-N-ACETYL-D-GLUCOSAMINE SYNTHASE"/>
    <property type="match status" value="1"/>
</dbReference>
<comment type="caution">
    <text evidence="9">The sequence shown here is derived from an EMBL/GenBank/DDBJ whole genome shotgun (WGS) entry which is preliminary data.</text>
</comment>